<sequence>MFRAAGVVLSLSALALGLSSGDLHVSLKAISPSVQSIDDIILTAVVSNPTSGDIRVIAKNNVLDGSATNSFAVSKDDSSVLFTGVRTTLDLSEDSIYMTIPAGSSVAVNHTGLGPLYDFETFGTGTFTFTPVAVFQTGADAAPLQVKTDAVAVEVTHDVAKRSLVPLERRLSTPTCADGNRLQILKDSLASARSLAGGAATDILSHPNGPEYTTYFGGNTQSDIWFNMDRIAGDLASSGTRQIHCTGDPGQPMRRKQRCHCSYSYTLVVTSGGAIVGSDIYVCEYFFVNIPTTGGVCSNDYILPQSSRGGVLLHELSHATAGTADIAYGCTACASLSVGDKKNNADNYRCMGLDIFKDYNC</sequence>
<dbReference type="PANTHER" id="PTHR37016:SF3">
    <property type="entry name" value="NEUTRAL PROTEASE 2-RELATED"/>
    <property type="match status" value="1"/>
</dbReference>
<evidence type="ECO:0000256" key="8">
    <source>
        <dbReference type="SAM" id="SignalP"/>
    </source>
</evidence>
<evidence type="ECO:0000259" key="9">
    <source>
        <dbReference type="Pfam" id="PF14521"/>
    </source>
</evidence>
<proteinExistence type="inferred from homology"/>
<keyword evidence="8" id="KW-0732">Signal</keyword>
<dbReference type="InterPro" id="IPR050414">
    <property type="entry name" value="Fungal_M35_metalloproteases"/>
</dbReference>
<dbReference type="Gene3D" id="3.40.390.10">
    <property type="entry name" value="Collagenase (Catalytic Domain)"/>
    <property type="match status" value="1"/>
</dbReference>
<dbReference type="InterPro" id="IPR024079">
    <property type="entry name" value="MetalloPept_cat_dom_sf"/>
</dbReference>
<evidence type="ECO:0000256" key="1">
    <source>
        <dbReference type="ARBA" id="ARBA00001947"/>
    </source>
</evidence>
<evidence type="ECO:0000313" key="10">
    <source>
        <dbReference type="EMBL" id="KAF7357804.1"/>
    </source>
</evidence>
<name>A0A8H7D0U2_9AGAR</name>
<dbReference type="AlphaFoldDB" id="A0A8H7D0U2"/>
<feature type="chain" id="PRO_5034679239" evidence="8">
    <location>
        <begin position="22"/>
        <end position="361"/>
    </location>
</feature>
<keyword evidence="4" id="KW-0479">Metal-binding</keyword>
<evidence type="ECO:0000256" key="4">
    <source>
        <dbReference type="ARBA" id="ARBA00022723"/>
    </source>
</evidence>
<reference evidence="10" key="1">
    <citation type="submission" date="2020-05" db="EMBL/GenBank/DDBJ databases">
        <title>Mycena genomes resolve the evolution of fungal bioluminescence.</title>
        <authorList>
            <person name="Tsai I.J."/>
        </authorList>
    </citation>
    <scope>NUCLEOTIDE SEQUENCE</scope>
    <source>
        <strain evidence="10">CCC161011</strain>
    </source>
</reference>
<accession>A0A8H7D0U2</accession>
<dbReference type="Pfam" id="PF14521">
    <property type="entry name" value="Aspzincin_M35"/>
    <property type="match status" value="1"/>
</dbReference>
<comment type="caution">
    <text evidence="10">The sequence shown here is derived from an EMBL/GenBank/DDBJ whole genome shotgun (WGS) entry which is preliminary data.</text>
</comment>
<evidence type="ECO:0000256" key="6">
    <source>
        <dbReference type="ARBA" id="ARBA00022833"/>
    </source>
</evidence>
<evidence type="ECO:0000256" key="2">
    <source>
        <dbReference type="ARBA" id="ARBA00010279"/>
    </source>
</evidence>
<evidence type="ECO:0000256" key="7">
    <source>
        <dbReference type="ARBA" id="ARBA00023049"/>
    </source>
</evidence>
<dbReference type="PANTHER" id="PTHR37016">
    <property type="match status" value="1"/>
</dbReference>
<keyword evidence="11" id="KW-1185">Reference proteome</keyword>
<feature type="signal peptide" evidence="8">
    <location>
        <begin position="1"/>
        <end position="21"/>
    </location>
</feature>
<dbReference type="EMBL" id="JACAZI010000006">
    <property type="protein sequence ID" value="KAF7357804.1"/>
    <property type="molecule type" value="Genomic_DNA"/>
</dbReference>
<dbReference type="GO" id="GO:0046872">
    <property type="term" value="F:metal ion binding"/>
    <property type="evidence" value="ECO:0007669"/>
    <property type="project" value="UniProtKB-KW"/>
</dbReference>
<organism evidence="10 11">
    <name type="scientific">Mycena venus</name>
    <dbReference type="NCBI Taxonomy" id="2733690"/>
    <lineage>
        <taxon>Eukaryota</taxon>
        <taxon>Fungi</taxon>
        <taxon>Dikarya</taxon>
        <taxon>Basidiomycota</taxon>
        <taxon>Agaricomycotina</taxon>
        <taxon>Agaricomycetes</taxon>
        <taxon>Agaricomycetidae</taxon>
        <taxon>Agaricales</taxon>
        <taxon>Marasmiineae</taxon>
        <taxon>Mycenaceae</taxon>
        <taxon>Mycena</taxon>
    </lineage>
</organism>
<dbReference type="InterPro" id="IPR029463">
    <property type="entry name" value="Lys_MEP"/>
</dbReference>
<evidence type="ECO:0000313" key="11">
    <source>
        <dbReference type="Proteomes" id="UP000620124"/>
    </source>
</evidence>
<keyword evidence="3 10" id="KW-0645">Protease</keyword>
<gene>
    <name evidence="10" type="ORF">MVEN_00826400</name>
</gene>
<dbReference type="OrthoDB" id="412874at2759"/>
<comment type="similarity">
    <text evidence="2">Belongs to the peptidase M35 family.</text>
</comment>
<dbReference type="GO" id="GO:0006508">
    <property type="term" value="P:proteolysis"/>
    <property type="evidence" value="ECO:0007669"/>
    <property type="project" value="UniProtKB-KW"/>
</dbReference>
<dbReference type="Gene3D" id="2.60.40.2970">
    <property type="match status" value="1"/>
</dbReference>
<feature type="domain" description="Lysine-specific metallo-endopeptidase" evidence="9">
    <location>
        <begin position="207"/>
        <end position="349"/>
    </location>
</feature>
<dbReference type="SUPFAM" id="SSF55486">
    <property type="entry name" value="Metalloproteases ('zincins'), catalytic domain"/>
    <property type="match status" value="1"/>
</dbReference>
<comment type="cofactor">
    <cofactor evidence="1">
        <name>Zn(2+)</name>
        <dbReference type="ChEBI" id="CHEBI:29105"/>
    </cofactor>
</comment>
<evidence type="ECO:0000256" key="5">
    <source>
        <dbReference type="ARBA" id="ARBA00022801"/>
    </source>
</evidence>
<evidence type="ECO:0000256" key="3">
    <source>
        <dbReference type="ARBA" id="ARBA00022670"/>
    </source>
</evidence>
<dbReference type="Proteomes" id="UP000620124">
    <property type="component" value="Unassembled WGS sequence"/>
</dbReference>
<dbReference type="GO" id="GO:0004222">
    <property type="term" value="F:metalloendopeptidase activity"/>
    <property type="evidence" value="ECO:0007669"/>
    <property type="project" value="InterPro"/>
</dbReference>
<keyword evidence="6" id="KW-0862">Zinc</keyword>
<keyword evidence="5" id="KW-0378">Hydrolase</keyword>
<protein>
    <submittedName>
        <fullName evidence="10">Neutral protease 2</fullName>
    </submittedName>
</protein>
<keyword evidence="7" id="KW-0482">Metalloprotease</keyword>